<dbReference type="Pfam" id="PF08240">
    <property type="entry name" value="ADH_N"/>
    <property type="match status" value="1"/>
</dbReference>
<dbReference type="SMART" id="SM00829">
    <property type="entry name" value="PKS_ER"/>
    <property type="match status" value="1"/>
</dbReference>
<dbReference type="GO" id="GO:0016491">
    <property type="term" value="F:oxidoreductase activity"/>
    <property type="evidence" value="ECO:0007669"/>
    <property type="project" value="UniProtKB-KW"/>
</dbReference>
<evidence type="ECO:0000256" key="1">
    <source>
        <dbReference type="ARBA" id="ARBA00022723"/>
    </source>
</evidence>
<comment type="cofactor">
    <cofactor evidence="4">
        <name>Zn(2+)</name>
        <dbReference type="ChEBI" id="CHEBI:29105"/>
    </cofactor>
</comment>
<dbReference type="InterPro" id="IPR020843">
    <property type="entry name" value="ER"/>
</dbReference>
<dbReference type="Proteomes" id="UP000515789">
    <property type="component" value="Chromosome"/>
</dbReference>
<dbReference type="RefSeq" id="WP_018596959.1">
    <property type="nucleotide sequence ID" value="NZ_AP031416.1"/>
</dbReference>
<feature type="domain" description="Enoyl reductase (ER)" evidence="5">
    <location>
        <begin position="10"/>
        <end position="341"/>
    </location>
</feature>
<sequence>MSTYKVGVIEDVNKVVFFDAEKREPGDKQVLVKVDSCAICTLEQRVYSGVMNKYPFAGGHEAAGTVEAIGKKVKGVKVGDKVAVRLLNSCGECYYCRNGHENQCTTSFIAETQECAFGPGGFSEYMMMNAADVYKMADDIDLTHAALTEPLACCVHSIENGKIDLGDDVVVIGIGIMGALHIQLAKLKGARVIACELDEKRLEVAKKMGADVLINSGKVDAVEEVKRLTDGRGADVVFCTVPSSALAKQSVDMTGKLGRTVFYTSFHPDNPIEISPNKVHSSEQIITGTVNPMKKDFLIATRLLSSKLIDVCELISECVPLSKLDLAMEKALKPDTYRIVVRP</sequence>
<organism evidence="6 7">
    <name type="scientific">Blautia producta</name>
    <dbReference type="NCBI Taxonomy" id="33035"/>
    <lineage>
        <taxon>Bacteria</taxon>
        <taxon>Bacillati</taxon>
        <taxon>Bacillota</taxon>
        <taxon>Clostridia</taxon>
        <taxon>Lachnospirales</taxon>
        <taxon>Lachnospiraceae</taxon>
        <taxon>Blautia</taxon>
    </lineage>
</organism>
<dbReference type="EMBL" id="CP039126">
    <property type="protein sequence ID" value="QMW80939.1"/>
    <property type="molecule type" value="Genomic_DNA"/>
</dbReference>
<dbReference type="GeneID" id="75053551"/>
<dbReference type="SUPFAM" id="SSF51735">
    <property type="entry name" value="NAD(P)-binding Rossmann-fold domains"/>
    <property type="match status" value="1"/>
</dbReference>
<dbReference type="SUPFAM" id="SSF50129">
    <property type="entry name" value="GroES-like"/>
    <property type="match status" value="1"/>
</dbReference>
<dbReference type="InterPro" id="IPR011032">
    <property type="entry name" value="GroES-like_sf"/>
</dbReference>
<dbReference type="Gene3D" id="3.40.50.720">
    <property type="entry name" value="NAD(P)-binding Rossmann-like Domain"/>
    <property type="match status" value="1"/>
</dbReference>
<protein>
    <submittedName>
        <fullName evidence="6">Sorbitol dehydrogenase</fullName>
    </submittedName>
</protein>
<dbReference type="InterPro" id="IPR013154">
    <property type="entry name" value="ADH-like_N"/>
</dbReference>
<dbReference type="InterPro" id="IPR002328">
    <property type="entry name" value="ADH_Zn_CS"/>
</dbReference>
<dbReference type="GO" id="GO:0008270">
    <property type="term" value="F:zinc ion binding"/>
    <property type="evidence" value="ECO:0007669"/>
    <property type="project" value="InterPro"/>
</dbReference>
<keyword evidence="2 4" id="KW-0862">Zinc</keyword>
<reference evidence="6 7" key="1">
    <citation type="submission" date="2019-04" db="EMBL/GenBank/DDBJ databases">
        <authorList>
            <person name="Schori C."/>
            <person name="Ahrens C."/>
        </authorList>
    </citation>
    <scope>NUCLEOTIDE SEQUENCE [LARGE SCALE GENOMIC DNA]</scope>
    <source>
        <strain evidence="6 7">DSM 2950</strain>
    </source>
</reference>
<proteinExistence type="inferred from homology"/>
<dbReference type="InterPro" id="IPR050129">
    <property type="entry name" value="Zn_alcohol_dh"/>
</dbReference>
<evidence type="ECO:0000256" key="3">
    <source>
        <dbReference type="ARBA" id="ARBA00023002"/>
    </source>
</evidence>
<dbReference type="InterPro" id="IPR036291">
    <property type="entry name" value="NAD(P)-bd_dom_sf"/>
</dbReference>
<name>A0A7G5N246_9FIRM</name>
<dbReference type="PANTHER" id="PTHR43401">
    <property type="entry name" value="L-THREONINE 3-DEHYDROGENASE"/>
    <property type="match status" value="1"/>
</dbReference>
<accession>A0A7G5N246</accession>
<dbReference type="AlphaFoldDB" id="A0A7G5N246"/>
<keyword evidence="1 4" id="KW-0479">Metal-binding</keyword>
<evidence type="ECO:0000256" key="4">
    <source>
        <dbReference type="RuleBase" id="RU361277"/>
    </source>
</evidence>
<dbReference type="PANTHER" id="PTHR43401:SF2">
    <property type="entry name" value="L-THREONINE 3-DEHYDROGENASE"/>
    <property type="match status" value="1"/>
</dbReference>
<comment type="similarity">
    <text evidence="4">Belongs to the zinc-containing alcohol dehydrogenase family.</text>
</comment>
<dbReference type="Pfam" id="PF00107">
    <property type="entry name" value="ADH_zinc_N"/>
    <property type="match status" value="1"/>
</dbReference>
<dbReference type="InterPro" id="IPR013149">
    <property type="entry name" value="ADH-like_C"/>
</dbReference>
<evidence type="ECO:0000313" key="7">
    <source>
        <dbReference type="Proteomes" id="UP000515789"/>
    </source>
</evidence>
<evidence type="ECO:0000256" key="2">
    <source>
        <dbReference type="ARBA" id="ARBA00022833"/>
    </source>
</evidence>
<evidence type="ECO:0000259" key="5">
    <source>
        <dbReference type="SMART" id="SM00829"/>
    </source>
</evidence>
<gene>
    <name evidence="6" type="ORF">E5259_27075</name>
</gene>
<evidence type="ECO:0000313" key="6">
    <source>
        <dbReference type="EMBL" id="QMW80939.1"/>
    </source>
</evidence>
<dbReference type="PROSITE" id="PS00059">
    <property type="entry name" value="ADH_ZINC"/>
    <property type="match status" value="1"/>
</dbReference>
<dbReference type="Gene3D" id="3.90.180.10">
    <property type="entry name" value="Medium-chain alcohol dehydrogenases, catalytic domain"/>
    <property type="match status" value="1"/>
</dbReference>
<keyword evidence="3" id="KW-0560">Oxidoreductase</keyword>